<accession>A0A8T9Q313</accession>
<keyword evidence="3" id="KW-1185">Reference proteome</keyword>
<reference evidence="2" key="1">
    <citation type="submission" date="2022-04" db="EMBL/GenBank/DDBJ databases">
        <title>Hymenobacter sp. isolated from the air.</title>
        <authorList>
            <person name="Won M."/>
            <person name="Lee C.-M."/>
            <person name="Woen H.-Y."/>
            <person name="Kwon S.-W."/>
        </authorList>
    </citation>
    <scope>NUCLEOTIDE SEQUENCE</scope>
    <source>
        <strain evidence="2">5116S-3</strain>
    </source>
</reference>
<evidence type="ECO:0000313" key="2">
    <source>
        <dbReference type="EMBL" id="UOQ72116.1"/>
    </source>
</evidence>
<proteinExistence type="predicted"/>
<protein>
    <submittedName>
        <fullName evidence="2">Uncharacterized protein</fullName>
    </submittedName>
</protein>
<dbReference type="RefSeq" id="WP_244675511.1">
    <property type="nucleotide sequence ID" value="NZ_CP095046.1"/>
</dbReference>
<name>A0A8T9Q313_9BACT</name>
<organism evidence="2 3">
    <name type="scientific">Hymenobacter cellulosilyticus</name>
    <dbReference type="NCBI Taxonomy" id="2932248"/>
    <lineage>
        <taxon>Bacteria</taxon>
        <taxon>Pseudomonadati</taxon>
        <taxon>Bacteroidota</taxon>
        <taxon>Cytophagia</taxon>
        <taxon>Cytophagales</taxon>
        <taxon>Hymenobacteraceae</taxon>
        <taxon>Hymenobacter</taxon>
    </lineage>
</organism>
<dbReference type="KEGG" id="hcu:MUN79_26710"/>
<feature type="compositionally biased region" description="Low complexity" evidence="1">
    <location>
        <begin position="69"/>
        <end position="80"/>
    </location>
</feature>
<sequence length="113" mass="12104">MEPNPIIPAGVFARIEHQGQPLTVVKIQEAYQGDVSQLQRELSTALELAPGAALLVLPIEGPRCLVRARPSSSTTTFSRPIPRPWPSRPGSPSGAKSTARLVSICGITRARLL</sequence>
<gene>
    <name evidence="2" type="ORF">MUN79_26710</name>
</gene>
<dbReference type="AlphaFoldDB" id="A0A8T9Q313"/>
<evidence type="ECO:0000256" key="1">
    <source>
        <dbReference type="SAM" id="MobiDB-lite"/>
    </source>
</evidence>
<dbReference type="EMBL" id="CP095046">
    <property type="protein sequence ID" value="UOQ72116.1"/>
    <property type="molecule type" value="Genomic_DNA"/>
</dbReference>
<feature type="region of interest" description="Disordered" evidence="1">
    <location>
        <begin position="69"/>
        <end position="98"/>
    </location>
</feature>
<dbReference type="Proteomes" id="UP000831796">
    <property type="component" value="Chromosome"/>
</dbReference>
<evidence type="ECO:0000313" key="3">
    <source>
        <dbReference type="Proteomes" id="UP000831796"/>
    </source>
</evidence>